<dbReference type="Proteomes" id="UP000183200">
    <property type="component" value="Unassembled WGS sequence"/>
</dbReference>
<reference evidence="2" key="1">
    <citation type="submission" date="2016-10" db="EMBL/GenBank/DDBJ databases">
        <authorList>
            <person name="Varghese N."/>
            <person name="Submissions S."/>
        </authorList>
    </citation>
    <scope>NUCLEOTIDE SEQUENCE [LARGE SCALE GENOMIC DNA]</scope>
    <source>
        <strain evidence="2">DSM 19110</strain>
    </source>
</reference>
<dbReference type="EMBL" id="FNGY01000015">
    <property type="protein sequence ID" value="SDO47003.1"/>
    <property type="molecule type" value="Genomic_DNA"/>
</dbReference>
<gene>
    <name evidence="1" type="ORF">SAMN05421820_11571</name>
</gene>
<keyword evidence="2" id="KW-1185">Reference proteome</keyword>
<proteinExistence type="predicted"/>
<sequence>MQIKPNFFKKFLSVILGSTIFSIKLIMAQSMPTLPVNQLVMSSETKTISFRWHGDYINSKWEANTAILIPVKLKNCPRLFYMQFDLGSPYSLLYKNKVEAIQMKYPKSIPLREVGDKLQNFSFNVAEISILAKEIIVQQFDSTSIDWKDKNSTEIIGTIGADLIDNKVVIIDYANCKLTISKSIPEKLLGHISLTNFIYSNRSVLFPAKLKGKETILYFDTGSSMFELLTNKEMCSQLAKTNAELIQYKVKSWSKLLTANTLASNDSLEFAGTTIPLRSSTYIEGISNTQIEQMSKMGIHGMIGNKLFLNYILVIDTKNQKFGIASSF</sequence>
<evidence type="ECO:0008006" key="3">
    <source>
        <dbReference type="Google" id="ProtNLM"/>
    </source>
</evidence>
<organism evidence="1 2">
    <name type="scientific">Pedobacter steynii</name>
    <dbReference type="NCBI Taxonomy" id="430522"/>
    <lineage>
        <taxon>Bacteria</taxon>
        <taxon>Pseudomonadati</taxon>
        <taxon>Bacteroidota</taxon>
        <taxon>Sphingobacteriia</taxon>
        <taxon>Sphingobacteriales</taxon>
        <taxon>Sphingobacteriaceae</taxon>
        <taxon>Pedobacter</taxon>
    </lineage>
</organism>
<dbReference type="OrthoDB" id="1098576at2"/>
<accession>A0A1H0JTY2</accession>
<dbReference type="AlphaFoldDB" id="A0A1H0JTY2"/>
<dbReference type="RefSeq" id="WP_074612617.1">
    <property type="nucleotide sequence ID" value="NZ_FNGY01000015.1"/>
</dbReference>
<name>A0A1H0JTY2_9SPHI</name>
<evidence type="ECO:0000313" key="2">
    <source>
        <dbReference type="Proteomes" id="UP000183200"/>
    </source>
</evidence>
<protein>
    <recommendedName>
        <fullName evidence="3">Aspartyl protease</fullName>
    </recommendedName>
</protein>
<evidence type="ECO:0000313" key="1">
    <source>
        <dbReference type="EMBL" id="SDO47003.1"/>
    </source>
</evidence>